<dbReference type="RefSeq" id="WP_189223585.1">
    <property type="nucleotide sequence ID" value="NZ_BMRG01000004.1"/>
</dbReference>
<reference evidence="2" key="1">
    <citation type="journal article" date="2014" name="Int. J. Syst. Evol. Microbiol.">
        <title>Complete genome sequence of Corynebacterium casei LMG S-19264T (=DSM 44701T), isolated from a smear-ripened cheese.</title>
        <authorList>
            <consortium name="US DOE Joint Genome Institute (JGI-PGF)"/>
            <person name="Walter F."/>
            <person name="Albersmeier A."/>
            <person name="Kalinowski J."/>
            <person name="Ruckert C."/>
        </authorList>
    </citation>
    <scope>NUCLEOTIDE SEQUENCE</scope>
    <source>
        <strain evidence="2">JCM 3313</strain>
    </source>
</reference>
<gene>
    <name evidence="2" type="ORF">GCM10010185_27240</name>
</gene>
<feature type="chain" id="PRO_5039145776" description="DUF2690 domain-containing protein" evidence="1">
    <location>
        <begin position="20"/>
        <end position="144"/>
    </location>
</feature>
<dbReference type="EMBL" id="BMRG01000004">
    <property type="protein sequence ID" value="GGP53633.1"/>
    <property type="molecule type" value="Genomic_DNA"/>
</dbReference>
<sequence length="144" mass="14654">MRKLFGALTLAGATLAALASTPSASAENDGHLPIGAAATCYASSCTGQWPDKTGCASDAITAKSKTISGRVIELRYSPTCRAAWGRIRNGVGGDYVSVHSSSGTEYWKAIPIGSTTTFTGMVNDAGLFAYACTPVGGGTCTGTY</sequence>
<evidence type="ECO:0000313" key="2">
    <source>
        <dbReference type="EMBL" id="GGP53633.1"/>
    </source>
</evidence>
<dbReference type="Proteomes" id="UP000639606">
    <property type="component" value="Unassembled WGS sequence"/>
</dbReference>
<feature type="signal peptide" evidence="1">
    <location>
        <begin position="1"/>
        <end position="19"/>
    </location>
</feature>
<evidence type="ECO:0000313" key="3">
    <source>
        <dbReference type="Proteomes" id="UP000639606"/>
    </source>
</evidence>
<dbReference type="Pfam" id="PF10901">
    <property type="entry name" value="DUF2690"/>
    <property type="match status" value="1"/>
</dbReference>
<keyword evidence="1" id="KW-0732">Signal</keyword>
<reference evidence="2" key="2">
    <citation type="submission" date="2020-09" db="EMBL/GenBank/DDBJ databases">
        <authorList>
            <person name="Sun Q."/>
            <person name="Ohkuma M."/>
        </authorList>
    </citation>
    <scope>NUCLEOTIDE SEQUENCE</scope>
    <source>
        <strain evidence="2">JCM 3313</strain>
    </source>
</reference>
<accession>A0A918EDY6</accession>
<evidence type="ECO:0008006" key="4">
    <source>
        <dbReference type="Google" id="ProtNLM"/>
    </source>
</evidence>
<comment type="caution">
    <text evidence="2">The sequence shown here is derived from an EMBL/GenBank/DDBJ whole genome shotgun (WGS) entry which is preliminary data.</text>
</comment>
<dbReference type="InterPro" id="IPR021224">
    <property type="entry name" value="DUF2690"/>
</dbReference>
<dbReference type="AlphaFoldDB" id="A0A918EDY6"/>
<name>A0A918EDY6_9PSEU</name>
<proteinExistence type="predicted"/>
<organism evidence="2 3">
    <name type="scientific">Saccharothrix coeruleofusca</name>
    <dbReference type="NCBI Taxonomy" id="33919"/>
    <lineage>
        <taxon>Bacteria</taxon>
        <taxon>Bacillati</taxon>
        <taxon>Actinomycetota</taxon>
        <taxon>Actinomycetes</taxon>
        <taxon>Pseudonocardiales</taxon>
        <taxon>Pseudonocardiaceae</taxon>
        <taxon>Saccharothrix</taxon>
    </lineage>
</organism>
<protein>
    <recommendedName>
        <fullName evidence="4">DUF2690 domain-containing protein</fullName>
    </recommendedName>
</protein>
<keyword evidence="3" id="KW-1185">Reference proteome</keyword>
<evidence type="ECO:0000256" key="1">
    <source>
        <dbReference type="SAM" id="SignalP"/>
    </source>
</evidence>